<reference evidence="1" key="1">
    <citation type="submission" date="2022-09" db="EMBL/GenBank/DDBJ databases">
        <title>Interaction between co-microsymbionts with complementary sets of symbiotic genes in legume-rhizobium systems.</title>
        <authorList>
            <person name="Safronova V."/>
            <person name="Sazanova A."/>
            <person name="Afonin A."/>
            <person name="Chirak E."/>
        </authorList>
    </citation>
    <scope>NUCLEOTIDE SEQUENCE</scope>
    <source>
        <strain evidence="1">A18/3m</strain>
    </source>
</reference>
<dbReference type="Proteomes" id="UP001061991">
    <property type="component" value="Plasmid p_unnamed2"/>
</dbReference>
<dbReference type="EMBL" id="CP104971">
    <property type="protein sequence ID" value="UXN58165.1"/>
    <property type="molecule type" value="Genomic_DNA"/>
</dbReference>
<name>A0ACD4CX44_9HYPH</name>
<evidence type="ECO:0000313" key="1">
    <source>
        <dbReference type="EMBL" id="UXN58165.1"/>
    </source>
</evidence>
<protein>
    <submittedName>
        <fullName evidence="1">Uncharacterized protein</fullName>
    </submittedName>
</protein>
<gene>
    <name evidence="1" type="ORF">N8E88_04915</name>
</gene>
<evidence type="ECO:0000313" key="2">
    <source>
        <dbReference type="Proteomes" id="UP001061991"/>
    </source>
</evidence>
<keyword evidence="2" id="KW-1185">Reference proteome</keyword>
<accession>A0ACD4CX44</accession>
<sequence>MGILESIRAAAYGALGAAASFLLMLGIYEGVPLVRDIPYIGSIPIIGQLATGRVATESAKAATAARAGYVELSEKTALQAQLAEERRSRLRASQLYDEAQKRATAAAQANRIANEKLQKDINKDTGADGAVWGADDLDWLSNH</sequence>
<keyword evidence="1" id="KW-0614">Plasmid</keyword>
<proteinExistence type="predicted"/>
<organism evidence="1 2">
    <name type="scientific">Phyllobacterium zundukense</name>
    <dbReference type="NCBI Taxonomy" id="1867719"/>
    <lineage>
        <taxon>Bacteria</taxon>
        <taxon>Pseudomonadati</taxon>
        <taxon>Pseudomonadota</taxon>
        <taxon>Alphaproteobacteria</taxon>
        <taxon>Hyphomicrobiales</taxon>
        <taxon>Phyllobacteriaceae</taxon>
        <taxon>Phyllobacterium</taxon>
    </lineage>
</organism>
<geneLocation type="plasmid" evidence="1 2">
    <name>p_unnamed2</name>
</geneLocation>